<evidence type="ECO:0000313" key="2">
    <source>
        <dbReference type="Proteomes" id="UP000269669"/>
    </source>
</evidence>
<gene>
    <name evidence="1" type="ORF">EDE15_4358</name>
</gene>
<dbReference type="InterPro" id="IPR038636">
    <property type="entry name" value="Wzi_sf"/>
</dbReference>
<dbReference type="EMBL" id="RSDW01000001">
    <property type="protein sequence ID" value="RSL18756.1"/>
    <property type="molecule type" value="Genomic_DNA"/>
</dbReference>
<evidence type="ECO:0000313" key="1">
    <source>
        <dbReference type="EMBL" id="RSL18756.1"/>
    </source>
</evidence>
<proteinExistence type="predicted"/>
<accession>A0A428MPI8</accession>
<organism evidence="1 2">
    <name type="scientific">Edaphobacter aggregans</name>
    <dbReference type="NCBI Taxonomy" id="570835"/>
    <lineage>
        <taxon>Bacteria</taxon>
        <taxon>Pseudomonadati</taxon>
        <taxon>Acidobacteriota</taxon>
        <taxon>Terriglobia</taxon>
        <taxon>Terriglobales</taxon>
        <taxon>Acidobacteriaceae</taxon>
        <taxon>Edaphobacter</taxon>
    </lineage>
</organism>
<comment type="caution">
    <text evidence="1">The sequence shown here is derived from an EMBL/GenBank/DDBJ whole genome shotgun (WGS) entry which is preliminary data.</text>
</comment>
<dbReference type="Pfam" id="PF14052">
    <property type="entry name" value="Caps_assemb_Wzi"/>
    <property type="match status" value="1"/>
</dbReference>
<protein>
    <submittedName>
        <fullName evidence="1">Capsule assembly protein Wzi</fullName>
    </submittedName>
</protein>
<name>A0A428MPI8_9BACT</name>
<dbReference type="AlphaFoldDB" id="A0A428MPI8"/>
<dbReference type="InterPro" id="IPR026950">
    <property type="entry name" value="Caps_assemb_Wzi"/>
</dbReference>
<sequence>MGRPEFRLDWMSATLHFGARVKFGLFVCTIVLLSSPFVDCFAQSAGCKDMLVFPSRYLGPLGSTYVPVDNWIYPAMVRLQGLGYVDTAYLGMRPWTRLSIVNMLVETAGKIADVDDDSEACKIFHALQRELEPDVEQFNGPREPNVLFETAYTRPLGIAGTPLRNSFHLGQTIINDYGRPYAEGFNNITGFSGRSEYRRFALYFRGEYQHAPSTAGYSTELSTLLSNIDGISFADNPRQDTIPTGPIPAANYFRIIEANASYTWGNHSFSFGKNDHWLGPAKGGSFLWSNNAENIYAFQIDRVEPLQIPLLSRLTGPFRYQFFVGSLKGHTTPNGPWVHVEKVSFKPTENLEFGFARSVIWGGKGHVPITIHTFLRSFFSLSNVSLDEKLSRDDPGARFGSFDFSYRLPYLRRWLTLYTDSFAHDDVNPISAPRRAAIRPGIYLSQFPGARHLDFRVEAASTDPPTSRSNGGDFIYTELVQKQGYTNKGFIMGDWIGRESKGGQAWLTYHLSPEEQVQIEYRNAKAAKDFIPGGTTQNSFLISGVKKIHKDFEVQSWLQYERWKAPVYKPGLQSNTSIAVQITWFPDIKK</sequence>
<keyword evidence="2" id="KW-1185">Reference proteome</keyword>
<reference evidence="1 2" key="1">
    <citation type="submission" date="2018-12" db="EMBL/GenBank/DDBJ databases">
        <title>Sequencing of bacterial isolates from soil warming experiment in Harvard Forest, Massachusetts, USA.</title>
        <authorList>
            <person name="Deangelis K."/>
        </authorList>
    </citation>
    <scope>NUCLEOTIDE SEQUENCE [LARGE SCALE GENOMIC DNA]</scope>
    <source>
        <strain evidence="1 2">EB153</strain>
    </source>
</reference>
<dbReference type="Gene3D" id="2.40.160.130">
    <property type="entry name" value="Capsule assembly protein Wzi"/>
    <property type="match status" value="1"/>
</dbReference>
<dbReference type="Proteomes" id="UP000269669">
    <property type="component" value="Unassembled WGS sequence"/>
</dbReference>